<dbReference type="PANTHER" id="PTHR19139:SF283">
    <property type="entry name" value="AQUAPORIN"/>
    <property type="match status" value="1"/>
</dbReference>
<feature type="transmembrane region" description="Helical" evidence="10">
    <location>
        <begin position="288"/>
        <end position="307"/>
    </location>
</feature>
<feature type="compositionally biased region" description="Low complexity" evidence="9">
    <location>
        <begin position="114"/>
        <end position="129"/>
    </location>
</feature>
<comment type="subcellular location">
    <subcellularLocation>
        <location evidence="1">Membrane</location>
        <topology evidence="1">Multi-pass membrane protein</topology>
    </subcellularLocation>
</comment>
<evidence type="ECO:0008006" key="13">
    <source>
        <dbReference type="Google" id="ProtNLM"/>
    </source>
</evidence>
<dbReference type="RefSeq" id="XP_007835864.1">
    <property type="nucleotide sequence ID" value="XM_007837673.1"/>
</dbReference>
<evidence type="ECO:0000256" key="10">
    <source>
        <dbReference type="SAM" id="Phobius"/>
    </source>
</evidence>
<dbReference type="STRING" id="1229662.W3WZQ2"/>
<feature type="transmembrane region" description="Helical" evidence="10">
    <location>
        <begin position="336"/>
        <end position="355"/>
    </location>
</feature>
<keyword evidence="6 10" id="KW-0472">Membrane</keyword>
<feature type="region of interest" description="Disordered" evidence="9">
    <location>
        <begin position="1"/>
        <end position="140"/>
    </location>
</feature>
<dbReference type="GeneID" id="19274105"/>
<keyword evidence="3 10" id="KW-0812">Transmembrane</keyword>
<dbReference type="InterPro" id="IPR023271">
    <property type="entry name" value="Aquaporin-like"/>
</dbReference>
<keyword evidence="7" id="KW-0325">Glycoprotein</keyword>
<gene>
    <name evidence="11" type="ORF">PFICI_09092</name>
</gene>
<dbReference type="GO" id="GO:0015250">
    <property type="term" value="F:water channel activity"/>
    <property type="evidence" value="ECO:0007669"/>
    <property type="project" value="TreeGrafter"/>
</dbReference>
<reference evidence="12" key="1">
    <citation type="journal article" date="2015" name="BMC Genomics">
        <title>Genomic and transcriptomic analysis of the endophytic fungus Pestalotiopsis fici reveals its lifestyle and high potential for synthesis of natural products.</title>
        <authorList>
            <person name="Wang X."/>
            <person name="Zhang X."/>
            <person name="Liu L."/>
            <person name="Xiang M."/>
            <person name="Wang W."/>
            <person name="Sun X."/>
            <person name="Che Y."/>
            <person name="Guo L."/>
            <person name="Liu G."/>
            <person name="Guo L."/>
            <person name="Wang C."/>
            <person name="Yin W.B."/>
            <person name="Stadler M."/>
            <person name="Zhang X."/>
            <person name="Liu X."/>
        </authorList>
    </citation>
    <scope>NUCLEOTIDE SEQUENCE [LARGE SCALE GENOMIC DNA]</scope>
    <source>
        <strain evidence="12">W106-1 / CGMCC3.15140</strain>
    </source>
</reference>
<evidence type="ECO:0000256" key="2">
    <source>
        <dbReference type="ARBA" id="ARBA00006175"/>
    </source>
</evidence>
<evidence type="ECO:0000256" key="9">
    <source>
        <dbReference type="SAM" id="MobiDB-lite"/>
    </source>
</evidence>
<keyword evidence="5 10" id="KW-1133">Transmembrane helix</keyword>
<dbReference type="Proteomes" id="UP000030651">
    <property type="component" value="Unassembled WGS sequence"/>
</dbReference>
<accession>W3WZQ2</accession>
<dbReference type="eggNOG" id="KOG0223">
    <property type="taxonomic scope" value="Eukaryota"/>
</dbReference>
<dbReference type="SUPFAM" id="SSF81338">
    <property type="entry name" value="Aquaporin-like"/>
    <property type="match status" value="1"/>
</dbReference>
<feature type="compositionally biased region" description="Low complexity" evidence="9">
    <location>
        <begin position="48"/>
        <end position="66"/>
    </location>
</feature>
<dbReference type="OrthoDB" id="3222at2759"/>
<feature type="region of interest" description="Disordered" evidence="9">
    <location>
        <begin position="161"/>
        <end position="180"/>
    </location>
</feature>
<feature type="compositionally biased region" description="Polar residues" evidence="9">
    <location>
        <begin position="9"/>
        <end position="22"/>
    </location>
</feature>
<dbReference type="InterPro" id="IPR034294">
    <property type="entry name" value="Aquaporin_transptr"/>
</dbReference>
<protein>
    <recommendedName>
        <fullName evidence="13">Aquaporin-1</fullName>
    </recommendedName>
</protein>
<evidence type="ECO:0000256" key="6">
    <source>
        <dbReference type="ARBA" id="ARBA00023136"/>
    </source>
</evidence>
<dbReference type="EMBL" id="KI912114">
    <property type="protein sequence ID" value="ETS79239.1"/>
    <property type="molecule type" value="Genomic_DNA"/>
</dbReference>
<evidence type="ECO:0000313" key="12">
    <source>
        <dbReference type="Proteomes" id="UP000030651"/>
    </source>
</evidence>
<dbReference type="Pfam" id="PF00230">
    <property type="entry name" value="MIP"/>
    <property type="match status" value="1"/>
</dbReference>
<feature type="transmembrane region" description="Helical" evidence="10">
    <location>
        <begin position="446"/>
        <end position="466"/>
    </location>
</feature>
<feature type="compositionally biased region" description="Pro residues" evidence="9">
    <location>
        <begin position="67"/>
        <end position="77"/>
    </location>
</feature>
<evidence type="ECO:0000256" key="7">
    <source>
        <dbReference type="ARBA" id="ARBA00023180"/>
    </source>
</evidence>
<evidence type="ECO:0000313" key="11">
    <source>
        <dbReference type="EMBL" id="ETS79239.1"/>
    </source>
</evidence>
<dbReference type="OMA" id="NIREYMR"/>
<feature type="region of interest" description="Disordered" evidence="9">
    <location>
        <begin position="480"/>
        <end position="511"/>
    </location>
</feature>
<proteinExistence type="inferred from homology"/>
<evidence type="ECO:0000256" key="4">
    <source>
        <dbReference type="ARBA" id="ARBA00022737"/>
    </source>
</evidence>
<feature type="transmembrane region" description="Helical" evidence="10">
    <location>
        <begin position="405"/>
        <end position="426"/>
    </location>
</feature>
<feature type="transmembrane region" description="Helical" evidence="10">
    <location>
        <begin position="375"/>
        <end position="393"/>
    </location>
</feature>
<keyword evidence="12" id="KW-1185">Reference proteome</keyword>
<evidence type="ECO:0000256" key="3">
    <source>
        <dbReference type="ARBA" id="ARBA00022692"/>
    </source>
</evidence>
<dbReference type="PRINTS" id="PR00783">
    <property type="entry name" value="MINTRINSICP"/>
</dbReference>
<evidence type="ECO:0000256" key="1">
    <source>
        <dbReference type="ARBA" id="ARBA00004141"/>
    </source>
</evidence>
<feature type="transmembrane region" description="Helical" evidence="10">
    <location>
        <begin position="255"/>
        <end position="276"/>
    </location>
</feature>
<organism evidence="11 12">
    <name type="scientific">Pestalotiopsis fici (strain W106-1 / CGMCC3.15140)</name>
    <dbReference type="NCBI Taxonomy" id="1229662"/>
    <lineage>
        <taxon>Eukaryota</taxon>
        <taxon>Fungi</taxon>
        <taxon>Dikarya</taxon>
        <taxon>Ascomycota</taxon>
        <taxon>Pezizomycotina</taxon>
        <taxon>Sordariomycetes</taxon>
        <taxon>Xylariomycetidae</taxon>
        <taxon>Amphisphaeriales</taxon>
        <taxon>Sporocadaceae</taxon>
        <taxon>Pestalotiopsis</taxon>
    </lineage>
</organism>
<dbReference type="CDD" id="cd00333">
    <property type="entry name" value="MIP"/>
    <property type="match status" value="1"/>
</dbReference>
<dbReference type="InterPro" id="IPR000425">
    <property type="entry name" value="MIP"/>
</dbReference>
<dbReference type="KEGG" id="pfy:PFICI_09092"/>
<evidence type="ECO:0000256" key="8">
    <source>
        <dbReference type="ARBA" id="ARBA00034651"/>
    </source>
</evidence>
<name>W3WZQ2_PESFW</name>
<dbReference type="InParanoid" id="W3WZQ2"/>
<dbReference type="Gene3D" id="1.20.1080.10">
    <property type="entry name" value="Glycerol uptake facilitator protein"/>
    <property type="match status" value="1"/>
</dbReference>
<comment type="similarity">
    <text evidence="2">Belongs to the MIP/aquaporin (TC 1.A.8) family.</text>
</comment>
<dbReference type="GO" id="GO:0005886">
    <property type="term" value="C:plasma membrane"/>
    <property type="evidence" value="ECO:0007669"/>
    <property type="project" value="TreeGrafter"/>
</dbReference>
<dbReference type="HOGENOM" id="CLU_020019_14_1_1"/>
<keyword evidence="4" id="KW-0677">Repeat</keyword>
<dbReference type="PANTHER" id="PTHR19139">
    <property type="entry name" value="AQUAPORIN TRANSPORTER"/>
    <property type="match status" value="1"/>
</dbReference>
<comment type="catalytic activity">
    <reaction evidence="8">
        <text>H2O(in) = H2O(out)</text>
        <dbReference type="Rhea" id="RHEA:29667"/>
        <dbReference type="ChEBI" id="CHEBI:15377"/>
    </reaction>
</comment>
<feature type="compositionally biased region" description="Basic and acidic residues" evidence="9">
    <location>
        <begin position="161"/>
        <end position="171"/>
    </location>
</feature>
<dbReference type="AlphaFoldDB" id="W3WZQ2"/>
<sequence>MAGHHRAHSSLSSDISPTSAGNRSGDFITQVPGGDVPPMPSLTPPTVGGLQCPTPTQTPPAAGGLPRPLPTQTPPPIGISRSASSAGAYRRERPLSRSIPYQTGYSNEFDGPMSARSLRSTRSQRSTRPLRSDDRDDWDDEDYYYERDRDAWRSRDMDRFPGRQRSMREGTRPPQAWRNRSLWDGSDSSISLSKPYFVDETASQRELRIRDEEMGYVPTWSSLSREQKVEVLRLPLTHWMNSELKNHFVASTGEFIGTSLFLFFAFAGTEVANLGSQASDSNFDIARLLYISICFGFSLMVNVWIFFRISGGLFNPAVTLAMMLVKAIPPVRAGCLFVAQILGALLASVIVRFLFPGSFSVRTSLSDGVSLVQGVFIEAILTAELVFTIFMLAKEKHRATFIAPVGIGLALFIAELVGVAFTGGSLNPARSFGPCAVTGQYEAEHWIYWIGPILGALIAVVFYRFIKTLEYEMANPGADGDVANDPTINPEKRAEIQSHRKRSMSVASHYQ</sequence>
<dbReference type="FunFam" id="1.20.1080.10:FF:000024">
    <property type="entry name" value="MIP aquaporin (Eurofung)"/>
    <property type="match status" value="1"/>
</dbReference>
<evidence type="ECO:0000256" key="5">
    <source>
        <dbReference type="ARBA" id="ARBA00022989"/>
    </source>
</evidence>